<feature type="region of interest" description="Disordered" evidence="1">
    <location>
        <begin position="468"/>
        <end position="524"/>
    </location>
</feature>
<evidence type="ECO:0000313" key="2">
    <source>
        <dbReference type="EMBL" id="KAJ7720919.1"/>
    </source>
</evidence>
<proteinExistence type="predicted"/>
<feature type="compositionally biased region" description="Pro residues" evidence="1">
    <location>
        <begin position="57"/>
        <end position="71"/>
    </location>
</feature>
<accession>A0AAD7HHJ3</accession>
<reference evidence="2" key="1">
    <citation type="submission" date="2023-03" db="EMBL/GenBank/DDBJ databases">
        <title>Massive genome expansion in bonnet fungi (Mycena s.s.) driven by repeated elements and novel gene families across ecological guilds.</title>
        <authorList>
            <consortium name="Lawrence Berkeley National Laboratory"/>
            <person name="Harder C.B."/>
            <person name="Miyauchi S."/>
            <person name="Viragh M."/>
            <person name="Kuo A."/>
            <person name="Thoen E."/>
            <person name="Andreopoulos B."/>
            <person name="Lu D."/>
            <person name="Skrede I."/>
            <person name="Drula E."/>
            <person name="Henrissat B."/>
            <person name="Morin E."/>
            <person name="Kohler A."/>
            <person name="Barry K."/>
            <person name="LaButti K."/>
            <person name="Morin E."/>
            <person name="Salamov A."/>
            <person name="Lipzen A."/>
            <person name="Mereny Z."/>
            <person name="Hegedus B."/>
            <person name="Baldrian P."/>
            <person name="Stursova M."/>
            <person name="Weitz H."/>
            <person name="Taylor A."/>
            <person name="Grigoriev I.V."/>
            <person name="Nagy L.G."/>
            <person name="Martin F."/>
            <person name="Kauserud H."/>
        </authorList>
    </citation>
    <scope>NUCLEOTIDE SEQUENCE</scope>
    <source>
        <strain evidence="2">CBHHK182m</strain>
    </source>
</reference>
<sequence>MPLTIPIPVKRRSQRTLKVLGFGLKAFLTTKVPGRLIIRKRVPADEIHSPAKIVPLPATPPVPDPTVPPAPVDTTPTSGPWEPMATVWPEDLHKDLVSNGIKVRDFAYPVGRVGHTTPVHPRPMTISDEEKKKLGQKKAQEIPATLLKAPMPSVSDSWELPHPCLRPVAHPELDKNLEVPTPEKPFVPLYQTHRIPAFFNQAASLALVYYRLSENPRTVPIHGLITRRLLTLSPEMVDLSQYHKMDLEELRRYDRSIVWQLQHGIEPYPWYTDIDPSWVPNAKHRQIFIDHGAALRVLDLENQHRLFLHARKMRLEDDLWEDQRLKEIACENERAGIVCDDPERGYSFEQYFRVWMRRWESDQASDRFPELKWRLPLVLQDDWVRRKRAGESDAELDDDVEMVPSSMDPYVGVERPFAYGGFESSMMELPVVACWGPNAVWDRYRLYGGAPTDKTLGQYVAALSNYVDDGSPWPPPPSEAFKRKLEEISDDDSDSGDDESEEEDGEKVEVEVEEGPSRKRARTE</sequence>
<protein>
    <submittedName>
        <fullName evidence="2">Uncharacterized protein</fullName>
    </submittedName>
</protein>
<comment type="caution">
    <text evidence="2">The sequence shown here is derived from an EMBL/GenBank/DDBJ whole genome shotgun (WGS) entry which is preliminary data.</text>
</comment>
<dbReference type="Proteomes" id="UP001215598">
    <property type="component" value="Unassembled WGS sequence"/>
</dbReference>
<feature type="compositionally biased region" description="Acidic residues" evidence="1">
    <location>
        <begin position="488"/>
        <end position="514"/>
    </location>
</feature>
<evidence type="ECO:0000313" key="3">
    <source>
        <dbReference type="Proteomes" id="UP001215598"/>
    </source>
</evidence>
<name>A0AAD7HHJ3_9AGAR</name>
<gene>
    <name evidence="2" type="ORF">B0H16DRAFT_1474162</name>
</gene>
<evidence type="ECO:0000256" key="1">
    <source>
        <dbReference type="SAM" id="MobiDB-lite"/>
    </source>
</evidence>
<dbReference type="EMBL" id="JARKIB010000235">
    <property type="protein sequence ID" value="KAJ7720919.1"/>
    <property type="molecule type" value="Genomic_DNA"/>
</dbReference>
<keyword evidence="3" id="KW-1185">Reference proteome</keyword>
<dbReference type="AlphaFoldDB" id="A0AAD7HHJ3"/>
<organism evidence="2 3">
    <name type="scientific">Mycena metata</name>
    <dbReference type="NCBI Taxonomy" id="1033252"/>
    <lineage>
        <taxon>Eukaryota</taxon>
        <taxon>Fungi</taxon>
        <taxon>Dikarya</taxon>
        <taxon>Basidiomycota</taxon>
        <taxon>Agaricomycotina</taxon>
        <taxon>Agaricomycetes</taxon>
        <taxon>Agaricomycetidae</taxon>
        <taxon>Agaricales</taxon>
        <taxon>Marasmiineae</taxon>
        <taxon>Mycenaceae</taxon>
        <taxon>Mycena</taxon>
    </lineage>
</organism>
<feature type="region of interest" description="Disordered" evidence="1">
    <location>
        <begin position="56"/>
        <end position="77"/>
    </location>
</feature>